<accession>A0A7Y0HBJ2</accession>
<keyword evidence="1" id="KW-0732">Signal</keyword>
<organism evidence="2 3">
    <name type="scientific">Pseudoalteromonas arctica</name>
    <dbReference type="NCBI Taxonomy" id="394751"/>
    <lineage>
        <taxon>Bacteria</taxon>
        <taxon>Pseudomonadati</taxon>
        <taxon>Pseudomonadota</taxon>
        <taxon>Gammaproteobacteria</taxon>
        <taxon>Alteromonadales</taxon>
        <taxon>Pseudoalteromonadaceae</taxon>
        <taxon>Pseudoalteromonas</taxon>
    </lineage>
</organism>
<proteinExistence type="predicted"/>
<dbReference type="RefSeq" id="WP_169018931.1">
    <property type="nucleotide sequence ID" value="NZ_JABBMT010000003.1"/>
</dbReference>
<dbReference type="Proteomes" id="UP000570493">
    <property type="component" value="Unassembled WGS sequence"/>
</dbReference>
<protein>
    <submittedName>
        <fullName evidence="2">Uncharacterized protein</fullName>
    </submittedName>
</protein>
<feature type="chain" id="PRO_5031149346" evidence="1">
    <location>
        <begin position="19"/>
        <end position="102"/>
    </location>
</feature>
<name>A0A7Y0HBJ2_9GAMM</name>
<dbReference type="EMBL" id="JABBMT010000003">
    <property type="protein sequence ID" value="NMM39922.1"/>
    <property type="molecule type" value="Genomic_DNA"/>
</dbReference>
<dbReference type="AlphaFoldDB" id="A0A7Y0HBJ2"/>
<gene>
    <name evidence="2" type="ORF">HHO47_03465</name>
</gene>
<reference evidence="2" key="1">
    <citation type="submission" date="2020-04" db="EMBL/GenBank/DDBJ databases">
        <title>Genome Sequencing for Pseudoaltermonas arctica.</title>
        <authorList>
            <person name="Elkins N.S."/>
        </authorList>
    </citation>
    <scope>NUCLEOTIDE SEQUENCE [LARGE SCALE GENOMIC DNA]</scope>
    <source>
        <strain evidence="2">NEC-BIFX-2020_0012</strain>
    </source>
</reference>
<keyword evidence="3" id="KW-1185">Reference proteome</keyword>
<evidence type="ECO:0000313" key="3">
    <source>
        <dbReference type="Proteomes" id="UP000570493"/>
    </source>
</evidence>
<evidence type="ECO:0000256" key="1">
    <source>
        <dbReference type="SAM" id="SignalP"/>
    </source>
</evidence>
<sequence>MKFLIALLLITASNNALADWHHGKLGIIAFGYDGKTISVGQQGTAKTDCSCYPAWPTRYCLDNSRDTFEKEYAFLLSVKARGKSVSINIDEKTCKIIAMYEK</sequence>
<comment type="caution">
    <text evidence="2">The sequence shown here is derived from an EMBL/GenBank/DDBJ whole genome shotgun (WGS) entry which is preliminary data.</text>
</comment>
<feature type="signal peptide" evidence="1">
    <location>
        <begin position="1"/>
        <end position="18"/>
    </location>
</feature>
<evidence type="ECO:0000313" key="2">
    <source>
        <dbReference type="EMBL" id="NMM39922.1"/>
    </source>
</evidence>